<dbReference type="AlphaFoldDB" id="A0A916T0P9"/>
<dbReference type="EMBL" id="BMIH01000002">
    <property type="protein sequence ID" value="GGB26812.1"/>
    <property type="molecule type" value="Genomic_DNA"/>
</dbReference>
<sequence>MQQADRAHSATDALASPGNDREISTSRRTALVGLTIGAASAALLASSRAGAEQSASVSAPMRAALEAEKRAERQSETYHDQVYVPARRRLDDSERAIPHVVYDINKMHGVYAVWSTASAGDVTHCKRVVSNEAYCDDRKRPAREFLAIVEKREEKLASLRATSGFDEIYERSDRLADRAYRAAVAVIELPSQSLQDLCAKVELAERRFDTDGWVWEAVVADIRRLA</sequence>
<reference evidence="2" key="1">
    <citation type="journal article" date="2014" name="Int. J. Syst. Evol. Microbiol.">
        <title>Complete genome sequence of Corynebacterium casei LMG S-19264T (=DSM 44701T), isolated from a smear-ripened cheese.</title>
        <authorList>
            <consortium name="US DOE Joint Genome Institute (JGI-PGF)"/>
            <person name="Walter F."/>
            <person name="Albersmeier A."/>
            <person name="Kalinowski J."/>
            <person name="Ruckert C."/>
        </authorList>
    </citation>
    <scope>NUCLEOTIDE SEQUENCE</scope>
    <source>
        <strain evidence="2">CGMCC 1.15330</strain>
    </source>
</reference>
<organism evidence="2 3">
    <name type="scientific">Sphingomonas metalli</name>
    <dbReference type="NCBI Taxonomy" id="1779358"/>
    <lineage>
        <taxon>Bacteria</taxon>
        <taxon>Pseudomonadati</taxon>
        <taxon>Pseudomonadota</taxon>
        <taxon>Alphaproteobacteria</taxon>
        <taxon>Sphingomonadales</taxon>
        <taxon>Sphingomonadaceae</taxon>
        <taxon>Sphingomonas</taxon>
    </lineage>
</organism>
<dbReference type="Proteomes" id="UP000623067">
    <property type="component" value="Unassembled WGS sequence"/>
</dbReference>
<keyword evidence="3" id="KW-1185">Reference proteome</keyword>
<gene>
    <name evidence="2" type="ORF">GCM10011380_15470</name>
</gene>
<protein>
    <submittedName>
        <fullName evidence="2">Uncharacterized protein</fullName>
    </submittedName>
</protein>
<evidence type="ECO:0000313" key="3">
    <source>
        <dbReference type="Proteomes" id="UP000623067"/>
    </source>
</evidence>
<evidence type="ECO:0000256" key="1">
    <source>
        <dbReference type="SAM" id="MobiDB-lite"/>
    </source>
</evidence>
<accession>A0A916T0P9</accession>
<comment type="caution">
    <text evidence="2">The sequence shown here is derived from an EMBL/GenBank/DDBJ whole genome shotgun (WGS) entry which is preliminary data.</text>
</comment>
<evidence type="ECO:0000313" key="2">
    <source>
        <dbReference type="EMBL" id="GGB26812.1"/>
    </source>
</evidence>
<dbReference type="InterPro" id="IPR006311">
    <property type="entry name" value="TAT_signal"/>
</dbReference>
<name>A0A916T0P9_9SPHN</name>
<reference evidence="2" key="2">
    <citation type="submission" date="2020-09" db="EMBL/GenBank/DDBJ databases">
        <authorList>
            <person name="Sun Q."/>
            <person name="Zhou Y."/>
        </authorList>
    </citation>
    <scope>NUCLEOTIDE SEQUENCE</scope>
    <source>
        <strain evidence="2">CGMCC 1.15330</strain>
    </source>
</reference>
<proteinExistence type="predicted"/>
<feature type="region of interest" description="Disordered" evidence="1">
    <location>
        <begin position="1"/>
        <end position="26"/>
    </location>
</feature>
<dbReference type="PROSITE" id="PS51318">
    <property type="entry name" value="TAT"/>
    <property type="match status" value="1"/>
</dbReference>